<accession>A0A1M6I7U4</accession>
<keyword evidence="1" id="KW-1133">Transmembrane helix</keyword>
<keyword evidence="1" id="KW-0472">Membrane</keyword>
<dbReference type="STRING" id="1121298.SAMN05444401_2681"/>
<keyword evidence="3" id="KW-1185">Reference proteome</keyword>
<proteinExistence type="predicted"/>
<dbReference type="EMBL" id="FQZO01000004">
    <property type="protein sequence ID" value="SHJ30519.1"/>
    <property type="molecule type" value="Genomic_DNA"/>
</dbReference>
<dbReference type="RefSeq" id="WP_178140723.1">
    <property type="nucleotide sequence ID" value="NZ_FQZO01000004.1"/>
</dbReference>
<keyword evidence="1" id="KW-0812">Transmembrane</keyword>
<dbReference type="AlphaFoldDB" id="A0A1M6I7U4"/>
<protein>
    <submittedName>
        <fullName evidence="2">Prepilin-type N-terminal cleavage/methylation domain-containing protein</fullName>
    </submittedName>
</protein>
<sequence>MNKKYKVKKGITLLEVLISLAIFAIVATPIATMVIKTVTINQAAENKQKAMIAAQKVMEGVKAVPEEEIINLVTYASKLDLNIVKDEGKKDSFSISGKKDGYLIEGQVTPVEEYLFNDAKNPQEPIKFDVEIDIVGRQGSHDIKVKYKDNYFIESITTKTIDIVNNKNEIVINGRSFSKANDFNNMIKISLDKNTKSDFTVKGKNQLEKELSIFCYKDVNSNANINVENNGGILKAYKNLYTSNNSYTNTSRIYRILIKATDKKGEAYEVSNYKSVQQ</sequence>
<organism evidence="2 3">
    <name type="scientific">Clostridium amylolyticum</name>
    <dbReference type="NCBI Taxonomy" id="1121298"/>
    <lineage>
        <taxon>Bacteria</taxon>
        <taxon>Bacillati</taxon>
        <taxon>Bacillota</taxon>
        <taxon>Clostridia</taxon>
        <taxon>Eubacteriales</taxon>
        <taxon>Clostridiaceae</taxon>
        <taxon>Clostridium</taxon>
    </lineage>
</organism>
<evidence type="ECO:0000313" key="3">
    <source>
        <dbReference type="Proteomes" id="UP000184080"/>
    </source>
</evidence>
<dbReference type="Pfam" id="PF07963">
    <property type="entry name" value="N_methyl"/>
    <property type="match status" value="1"/>
</dbReference>
<evidence type="ECO:0000313" key="2">
    <source>
        <dbReference type="EMBL" id="SHJ30519.1"/>
    </source>
</evidence>
<reference evidence="2 3" key="1">
    <citation type="submission" date="2016-11" db="EMBL/GenBank/DDBJ databases">
        <authorList>
            <person name="Jaros S."/>
            <person name="Januszkiewicz K."/>
            <person name="Wedrychowicz H."/>
        </authorList>
    </citation>
    <scope>NUCLEOTIDE SEQUENCE [LARGE SCALE GENOMIC DNA]</scope>
    <source>
        <strain evidence="2 3">DSM 21864</strain>
    </source>
</reference>
<feature type="transmembrane region" description="Helical" evidence="1">
    <location>
        <begin position="12"/>
        <end position="35"/>
    </location>
</feature>
<dbReference type="Proteomes" id="UP000184080">
    <property type="component" value="Unassembled WGS sequence"/>
</dbReference>
<name>A0A1M6I7U4_9CLOT</name>
<evidence type="ECO:0000256" key="1">
    <source>
        <dbReference type="SAM" id="Phobius"/>
    </source>
</evidence>
<dbReference type="InterPro" id="IPR012902">
    <property type="entry name" value="N_methyl_site"/>
</dbReference>
<gene>
    <name evidence="2" type="ORF">SAMN05444401_2681</name>
</gene>
<dbReference type="NCBIfam" id="TIGR02532">
    <property type="entry name" value="IV_pilin_GFxxxE"/>
    <property type="match status" value="1"/>
</dbReference>